<protein>
    <submittedName>
        <fullName evidence="3">CGLD27-like</fullName>
    </submittedName>
</protein>
<sequence>MWVKPPEVLARDRLLGSYKVKPVIKLLKQTLVGTGVLLDFLQNTFTTNEKLSEFQISKGTSKYNKRKEELLRLPVKVMVDDDLATAAAEAADGRPV</sequence>
<dbReference type="PANTHER" id="PTHR34214:SF3">
    <property type="entry name" value="PROTEIN CONSERVED IN THE GREEN LINEAGE AND DIATOMS 27, CHLOROPLASTIC"/>
    <property type="match status" value="1"/>
</dbReference>
<dbReference type="PANTHER" id="PTHR34214">
    <property type="match status" value="1"/>
</dbReference>
<comment type="subcellular location">
    <subcellularLocation>
        <location evidence="1">Plastid</location>
    </subcellularLocation>
</comment>
<dbReference type="Pfam" id="PF06799">
    <property type="entry name" value="CGLD27-like"/>
    <property type="match status" value="1"/>
</dbReference>
<dbReference type="AlphaFoldDB" id="A0AAN8Z785"/>
<gene>
    <name evidence="3" type="ORF">RJ641_011422</name>
</gene>
<reference evidence="3 4" key="1">
    <citation type="submission" date="2023-12" db="EMBL/GenBank/DDBJ databases">
        <title>A high-quality genome assembly for Dillenia turbinata (Dilleniales).</title>
        <authorList>
            <person name="Chanderbali A."/>
        </authorList>
    </citation>
    <scope>NUCLEOTIDE SEQUENCE [LARGE SCALE GENOMIC DNA]</scope>
    <source>
        <strain evidence="3">LSX21</strain>
        <tissue evidence="3">Leaf</tissue>
    </source>
</reference>
<organism evidence="3 4">
    <name type="scientific">Dillenia turbinata</name>
    <dbReference type="NCBI Taxonomy" id="194707"/>
    <lineage>
        <taxon>Eukaryota</taxon>
        <taxon>Viridiplantae</taxon>
        <taxon>Streptophyta</taxon>
        <taxon>Embryophyta</taxon>
        <taxon>Tracheophyta</taxon>
        <taxon>Spermatophyta</taxon>
        <taxon>Magnoliopsida</taxon>
        <taxon>eudicotyledons</taxon>
        <taxon>Gunneridae</taxon>
        <taxon>Pentapetalae</taxon>
        <taxon>Dilleniales</taxon>
        <taxon>Dilleniaceae</taxon>
        <taxon>Dillenia</taxon>
    </lineage>
</organism>
<keyword evidence="2" id="KW-0934">Plastid</keyword>
<dbReference type="EMBL" id="JBAMMX010000018">
    <property type="protein sequence ID" value="KAK6923118.1"/>
    <property type="molecule type" value="Genomic_DNA"/>
</dbReference>
<evidence type="ECO:0000256" key="2">
    <source>
        <dbReference type="ARBA" id="ARBA00022640"/>
    </source>
</evidence>
<dbReference type="Proteomes" id="UP001370490">
    <property type="component" value="Unassembled WGS sequence"/>
</dbReference>
<dbReference type="InterPro" id="IPR009631">
    <property type="entry name" value="CGLD27-like"/>
</dbReference>
<comment type="caution">
    <text evidence="3">The sequence shown here is derived from an EMBL/GenBank/DDBJ whole genome shotgun (WGS) entry which is preliminary data.</text>
</comment>
<evidence type="ECO:0000313" key="3">
    <source>
        <dbReference type="EMBL" id="KAK6923118.1"/>
    </source>
</evidence>
<evidence type="ECO:0000256" key="1">
    <source>
        <dbReference type="ARBA" id="ARBA00004474"/>
    </source>
</evidence>
<accession>A0AAN8Z785</accession>
<evidence type="ECO:0000313" key="4">
    <source>
        <dbReference type="Proteomes" id="UP001370490"/>
    </source>
</evidence>
<keyword evidence="4" id="KW-1185">Reference proteome</keyword>
<proteinExistence type="predicted"/>
<name>A0AAN8Z785_9MAGN</name>
<dbReference type="GO" id="GO:0009536">
    <property type="term" value="C:plastid"/>
    <property type="evidence" value="ECO:0007669"/>
    <property type="project" value="UniProtKB-SubCell"/>
</dbReference>